<keyword evidence="2" id="KW-1185">Reference proteome</keyword>
<proteinExistence type="predicted"/>
<dbReference type="PANTHER" id="PTHR43040:SF1">
    <property type="entry name" value="RIBONUCLEASE D"/>
    <property type="match status" value="1"/>
</dbReference>
<dbReference type="PANTHER" id="PTHR43040">
    <property type="entry name" value="RIBONUCLEASE D"/>
    <property type="match status" value="1"/>
</dbReference>
<evidence type="ECO:0000313" key="1">
    <source>
        <dbReference type="EMBL" id="KAK3209625.1"/>
    </source>
</evidence>
<evidence type="ECO:0008006" key="3">
    <source>
        <dbReference type="Google" id="ProtNLM"/>
    </source>
</evidence>
<accession>A0AAN6M1Y6</accession>
<dbReference type="Proteomes" id="UP001280581">
    <property type="component" value="Unassembled WGS sequence"/>
</dbReference>
<dbReference type="EMBL" id="WVTA01000005">
    <property type="protein sequence ID" value="KAK3209625.1"/>
    <property type="molecule type" value="Genomic_DNA"/>
</dbReference>
<protein>
    <recommendedName>
        <fullName evidence="3">3'-5' exonuclease domain-containing protein</fullName>
    </recommendedName>
</protein>
<sequence length="197" mass="22842">AIALKSLLEDKKTVKVFFDARTPAKILFEKCDITLSVDSVLEKSPIHELQMMELALRESDPNRQWLVGLDKCIAKDSRLDLQNLMLDGPDYGVNLDHRILHLPSLWKNYQEQLGTRVCGGFTKSFWIAEVREATKKRLEVSRGRHHAGHDVNSARSGWCKEYIEEQTEIWNEDVMMDSHHNGEWLGGEEHWRQFEAL</sequence>
<evidence type="ECO:0000313" key="2">
    <source>
        <dbReference type="Proteomes" id="UP001280581"/>
    </source>
</evidence>
<organism evidence="1 2">
    <name type="scientific">Pseudopithomyces chartarum</name>
    <dbReference type="NCBI Taxonomy" id="1892770"/>
    <lineage>
        <taxon>Eukaryota</taxon>
        <taxon>Fungi</taxon>
        <taxon>Dikarya</taxon>
        <taxon>Ascomycota</taxon>
        <taxon>Pezizomycotina</taxon>
        <taxon>Dothideomycetes</taxon>
        <taxon>Pleosporomycetidae</taxon>
        <taxon>Pleosporales</taxon>
        <taxon>Massarineae</taxon>
        <taxon>Didymosphaeriaceae</taxon>
        <taxon>Pseudopithomyces</taxon>
    </lineage>
</organism>
<reference evidence="1 2" key="1">
    <citation type="submission" date="2021-02" db="EMBL/GenBank/DDBJ databases">
        <title>Genome assembly of Pseudopithomyces chartarum.</title>
        <authorList>
            <person name="Jauregui R."/>
            <person name="Singh J."/>
            <person name="Voisey C."/>
        </authorList>
    </citation>
    <scope>NUCLEOTIDE SEQUENCE [LARGE SCALE GENOMIC DNA]</scope>
    <source>
        <strain evidence="1 2">AGR01</strain>
    </source>
</reference>
<comment type="caution">
    <text evidence="1">The sequence shown here is derived from an EMBL/GenBank/DDBJ whole genome shotgun (WGS) entry which is preliminary data.</text>
</comment>
<feature type="non-terminal residue" evidence="1">
    <location>
        <position position="1"/>
    </location>
</feature>
<name>A0AAN6M1Y6_9PLEO</name>
<gene>
    <name evidence="1" type="ORF">GRF29_44g155388</name>
</gene>
<dbReference type="AlphaFoldDB" id="A0AAN6M1Y6"/>